<sequence length="694" mass="79168">MMMTPNNKTHHHRSSPSRNSPPETHSGKLMCIIALPVPALNNNDQNSSAVSQIINGACNVGSKRKKKHSDAQKCTHHVQGCDQVNAKQEEEHLGNEKKFVDFGKVKMKKRKGSDIDDFQHCGDNKLKKKKKNNSTEEREHMVTENTLLQHFGTPERKDEISNRVIETTTECDHSKNKRTLQVNATKAEEILGTGNTSEHLVTDMKNGAPKKHKKYKKQKDLMVNESTTVVKRKRMKSESRKEEEHLVKDSNLQHLSMLVSSKEEEKKQRVKETSPLLNQVNDAKNEKKKKTSLDNTTEEGEHVQIDNNLQKLKHKVAEMTAHLNEGCDSNKKKKKKKKKKRPNDSTQDLVKGDEQDNVSENKKRERLVLDNPFSEFMYTGGSGHTISNKVGTRTFWHSTSHGIASNEQNDQKTSPYFHKAVVKEEMQGSIDDQKASSVKEDEESQKKKDTVKVSPYFQKAVAKEEEASVGDKNNSRVKVSPYFQKTLKGKVASSVGRCNKGGEGESTKDDSNNNNKKESENSKKKKKRSDYLTVAQKRDEAYKKKTPDNTWIPPRSCHNLIQEDHIHDPWRILTICLLLNQTQGLQVKRVISDFFTLCPDAKTASQVPVQVIEELIKPLGLQKKRSSMIQVLSEQILNDEWTYVTELHGVGKYAADAYAIFCTGHWNRVVPKDHMLNRYWEWLHENKEALRLVG</sequence>
<dbReference type="InterPro" id="IPR011257">
    <property type="entry name" value="DNA_glycosylase"/>
</dbReference>
<evidence type="ECO:0000313" key="5">
    <source>
        <dbReference type="Proteomes" id="UP000235145"/>
    </source>
</evidence>
<evidence type="ECO:0000256" key="1">
    <source>
        <dbReference type="ARBA" id="ARBA00004123"/>
    </source>
</evidence>
<proteinExistence type="predicted"/>
<reference evidence="4 5" key="1">
    <citation type="journal article" date="2017" name="Nat. Commun.">
        <title>Genome assembly with in vitro proximity ligation data and whole-genome triplication in lettuce.</title>
        <authorList>
            <person name="Reyes-Chin-Wo S."/>
            <person name="Wang Z."/>
            <person name="Yang X."/>
            <person name="Kozik A."/>
            <person name="Arikit S."/>
            <person name="Song C."/>
            <person name="Xia L."/>
            <person name="Froenicke L."/>
            <person name="Lavelle D.O."/>
            <person name="Truco M.J."/>
            <person name="Xia R."/>
            <person name="Zhu S."/>
            <person name="Xu C."/>
            <person name="Xu H."/>
            <person name="Xu X."/>
            <person name="Cox K."/>
            <person name="Korf I."/>
            <person name="Meyers B.C."/>
            <person name="Michelmore R.W."/>
        </authorList>
    </citation>
    <scope>NUCLEOTIDE SEQUENCE [LARGE SCALE GENOMIC DNA]</scope>
    <source>
        <strain evidence="5">cv. Salinas</strain>
        <tissue evidence="4">Seedlings</tissue>
    </source>
</reference>
<feature type="compositionally biased region" description="Basic and acidic residues" evidence="3">
    <location>
        <begin position="261"/>
        <end position="272"/>
    </location>
</feature>
<feature type="compositionally biased region" description="Basic and acidic residues" evidence="3">
    <location>
        <begin position="350"/>
        <end position="364"/>
    </location>
</feature>
<protein>
    <recommendedName>
        <fullName evidence="6">HhH-GPD domain-containing protein</fullName>
    </recommendedName>
</protein>
<feature type="region of interest" description="Disordered" evidence="3">
    <location>
        <begin position="427"/>
        <end position="450"/>
    </location>
</feature>
<feature type="region of interest" description="Disordered" evidence="3">
    <location>
        <begin position="1"/>
        <end position="26"/>
    </location>
</feature>
<dbReference type="GO" id="GO:0003677">
    <property type="term" value="F:DNA binding"/>
    <property type="evidence" value="ECO:0000318"/>
    <property type="project" value="GO_Central"/>
</dbReference>
<evidence type="ECO:0000313" key="4">
    <source>
        <dbReference type="EMBL" id="KAJ0219483.1"/>
    </source>
</evidence>
<dbReference type="PANTHER" id="PTHR15074:SF0">
    <property type="entry name" value="METHYL-CPG-BINDING DOMAIN PROTEIN 4-LIKE PROTEIN"/>
    <property type="match status" value="1"/>
</dbReference>
<organism evidence="4 5">
    <name type="scientific">Lactuca sativa</name>
    <name type="common">Garden lettuce</name>
    <dbReference type="NCBI Taxonomy" id="4236"/>
    <lineage>
        <taxon>Eukaryota</taxon>
        <taxon>Viridiplantae</taxon>
        <taxon>Streptophyta</taxon>
        <taxon>Embryophyta</taxon>
        <taxon>Tracheophyta</taxon>
        <taxon>Spermatophyta</taxon>
        <taxon>Magnoliopsida</taxon>
        <taxon>eudicotyledons</taxon>
        <taxon>Gunneridae</taxon>
        <taxon>Pentapetalae</taxon>
        <taxon>asterids</taxon>
        <taxon>campanulids</taxon>
        <taxon>Asterales</taxon>
        <taxon>Asteraceae</taxon>
        <taxon>Cichorioideae</taxon>
        <taxon>Cichorieae</taxon>
        <taxon>Lactucinae</taxon>
        <taxon>Lactuca</taxon>
    </lineage>
</organism>
<keyword evidence="5" id="KW-1185">Reference proteome</keyword>
<evidence type="ECO:0000256" key="2">
    <source>
        <dbReference type="ARBA" id="ARBA00023242"/>
    </source>
</evidence>
<feature type="compositionally biased region" description="Basic and acidic residues" evidence="3">
    <location>
        <begin position="500"/>
        <end position="522"/>
    </location>
</feature>
<feature type="compositionally biased region" description="Basic residues" evidence="3">
    <location>
        <begin position="331"/>
        <end position="341"/>
    </location>
</feature>
<accession>A0A9R1W952</accession>
<dbReference type="GO" id="GO:0003824">
    <property type="term" value="F:catalytic activity"/>
    <property type="evidence" value="ECO:0007669"/>
    <property type="project" value="InterPro"/>
</dbReference>
<feature type="region of interest" description="Disordered" evidence="3">
    <location>
        <begin position="494"/>
        <end position="547"/>
    </location>
</feature>
<dbReference type="Gene3D" id="1.10.340.30">
    <property type="entry name" value="Hypothetical protein, domain 2"/>
    <property type="match status" value="1"/>
</dbReference>
<feature type="compositionally biased region" description="Basic and acidic residues" evidence="3">
    <location>
        <begin position="536"/>
        <end position="547"/>
    </location>
</feature>
<keyword evidence="2" id="KW-0539">Nucleus</keyword>
<evidence type="ECO:0000256" key="3">
    <source>
        <dbReference type="SAM" id="MobiDB-lite"/>
    </source>
</evidence>
<comment type="subcellular location">
    <subcellularLocation>
        <location evidence="1">Nucleus</location>
    </subcellularLocation>
</comment>
<dbReference type="Proteomes" id="UP000235145">
    <property type="component" value="Unassembled WGS sequence"/>
</dbReference>
<feature type="region of interest" description="Disordered" evidence="3">
    <location>
        <begin position="230"/>
        <end position="308"/>
    </location>
</feature>
<dbReference type="PANTHER" id="PTHR15074">
    <property type="entry name" value="METHYL-CPG-BINDING PROTEIN"/>
    <property type="match status" value="1"/>
</dbReference>
<feature type="region of interest" description="Disordered" evidence="3">
    <location>
        <begin position="321"/>
        <end position="364"/>
    </location>
</feature>
<dbReference type="GO" id="GO:0006281">
    <property type="term" value="P:DNA repair"/>
    <property type="evidence" value="ECO:0007669"/>
    <property type="project" value="InterPro"/>
</dbReference>
<comment type="caution">
    <text evidence="4">The sequence shown here is derived from an EMBL/GenBank/DDBJ whole genome shotgun (WGS) entry which is preliminary data.</text>
</comment>
<dbReference type="AlphaFoldDB" id="A0A9R1W952"/>
<gene>
    <name evidence="4" type="ORF">LSAT_V11C300156680</name>
</gene>
<dbReference type="InterPro" id="IPR045138">
    <property type="entry name" value="MeCP2/MBD4"/>
</dbReference>
<dbReference type="SUPFAM" id="SSF48150">
    <property type="entry name" value="DNA-glycosylase"/>
    <property type="match status" value="1"/>
</dbReference>
<evidence type="ECO:0008006" key="6">
    <source>
        <dbReference type="Google" id="ProtNLM"/>
    </source>
</evidence>
<name>A0A9R1W952_LACSA</name>
<dbReference type="OrthoDB" id="10265068at2759"/>
<dbReference type="FunFam" id="1.10.340.30:FF:000007">
    <property type="entry name" value="Methyl-CpG-binding domain protein 4"/>
    <property type="match status" value="1"/>
</dbReference>
<feature type="compositionally biased region" description="Basic and acidic residues" evidence="3">
    <location>
        <begin position="236"/>
        <end position="248"/>
    </location>
</feature>
<dbReference type="EMBL" id="NBSK02000003">
    <property type="protein sequence ID" value="KAJ0219483.1"/>
    <property type="molecule type" value="Genomic_DNA"/>
</dbReference>
<dbReference type="GO" id="GO:0005634">
    <property type="term" value="C:nucleus"/>
    <property type="evidence" value="ECO:0000318"/>
    <property type="project" value="GO_Central"/>
</dbReference>